<accession>A0A820H3W0</accession>
<dbReference type="EMBL" id="CAJOBB010013372">
    <property type="protein sequence ID" value="CAF4289527.1"/>
    <property type="molecule type" value="Genomic_DNA"/>
</dbReference>
<evidence type="ECO:0000256" key="1">
    <source>
        <dbReference type="SAM" id="MobiDB-lite"/>
    </source>
</evidence>
<organism evidence="2 3">
    <name type="scientific">Adineta steineri</name>
    <dbReference type="NCBI Taxonomy" id="433720"/>
    <lineage>
        <taxon>Eukaryota</taxon>
        <taxon>Metazoa</taxon>
        <taxon>Spiralia</taxon>
        <taxon>Gnathifera</taxon>
        <taxon>Rotifera</taxon>
        <taxon>Eurotatoria</taxon>
        <taxon>Bdelloidea</taxon>
        <taxon>Adinetida</taxon>
        <taxon>Adinetidae</taxon>
        <taxon>Adineta</taxon>
    </lineage>
</organism>
<feature type="compositionally biased region" description="Basic and acidic residues" evidence="1">
    <location>
        <begin position="33"/>
        <end position="44"/>
    </location>
</feature>
<evidence type="ECO:0000313" key="2">
    <source>
        <dbReference type="EMBL" id="CAF4289527.1"/>
    </source>
</evidence>
<comment type="caution">
    <text evidence="2">The sequence shown here is derived from an EMBL/GenBank/DDBJ whole genome shotgun (WGS) entry which is preliminary data.</text>
</comment>
<feature type="region of interest" description="Disordered" evidence="1">
    <location>
        <begin position="1"/>
        <end position="44"/>
    </location>
</feature>
<sequence>MSNSSKNTINSNIAVKQMKSNDPAEISNSSNCSEKRSISEDIDAQTKKIKIETPVLEQKSSMPSSASATAAKFMSAAAMVVSRLEIADEEFLKFAIDFEREHGIELFMKQARSNEQ</sequence>
<reference evidence="2" key="1">
    <citation type="submission" date="2021-02" db="EMBL/GenBank/DDBJ databases">
        <authorList>
            <person name="Nowell W R."/>
        </authorList>
    </citation>
    <scope>NUCLEOTIDE SEQUENCE</scope>
</reference>
<dbReference type="AlphaFoldDB" id="A0A820H3W0"/>
<feature type="compositionally biased region" description="Low complexity" evidence="1">
    <location>
        <begin position="1"/>
        <end position="13"/>
    </location>
</feature>
<dbReference type="Proteomes" id="UP000663868">
    <property type="component" value="Unassembled WGS sequence"/>
</dbReference>
<protein>
    <submittedName>
        <fullName evidence="2">Uncharacterized protein</fullName>
    </submittedName>
</protein>
<name>A0A820H3W0_9BILA</name>
<gene>
    <name evidence="2" type="ORF">KXQ929_LOCUS44907</name>
</gene>
<proteinExistence type="predicted"/>
<evidence type="ECO:0000313" key="3">
    <source>
        <dbReference type="Proteomes" id="UP000663868"/>
    </source>
</evidence>